<gene>
    <name evidence="2" type="ORF">B0T15DRAFT_523330</name>
</gene>
<evidence type="ECO:0000313" key="2">
    <source>
        <dbReference type="EMBL" id="KAK3308032.1"/>
    </source>
</evidence>
<sequence>MSAWRLGALVHCFFPRQARVGPASPHVAFCLPRSTPSFPLLPHFFPKPRCFEDIRVRHGPTRPHQIDLKNGTIGLSRPRRSSTATSGRSQPNGSIFRTCQRFCRLFKLAPHG</sequence>
<comment type="caution">
    <text evidence="2">The sequence shown here is derived from an EMBL/GenBank/DDBJ whole genome shotgun (WGS) entry which is preliminary data.</text>
</comment>
<dbReference type="RefSeq" id="XP_062723812.1">
    <property type="nucleotide sequence ID" value="XM_062868682.1"/>
</dbReference>
<evidence type="ECO:0000256" key="1">
    <source>
        <dbReference type="SAM" id="MobiDB-lite"/>
    </source>
</evidence>
<proteinExistence type="predicted"/>
<name>A0AAJ0GXK4_9PEZI</name>
<accession>A0AAJ0GXK4</accession>
<dbReference type="GeneID" id="87887511"/>
<protein>
    <submittedName>
        <fullName evidence="2">Uncharacterized protein</fullName>
    </submittedName>
</protein>
<dbReference type="EMBL" id="JAUDZG010000002">
    <property type="protein sequence ID" value="KAK3308032.1"/>
    <property type="molecule type" value="Genomic_DNA"/>
</dbReference>
<dbReference type="AlphaFoldDB" id="A0AAJ0GXK4"/>
<organism evidence="2 3">
    <name type="scientific">Chaetomium strumarium</name>
    <dbReference type="NCBI Taxonomy" id="1170767"/>
    <lineage>
        <taxon>Eukaryota</taxon>
        <taxon>Fungi</taxon>
        <taxon>Dikarya</taxon>
        <taxon>Ascomycota</taxon>
        <taxon>Pezizomycotina</taxon>
        <taxon>Sordariomycetes</taxon>
        <taxon>Sordariomycetidae</taxon>
        <taxon>Sordariales</taxon>
        <taxon>Chaetomiaceae</taxon>
        <taxon>Chaetomium</taxon>
    </lineage>
</organism>
<reference evidence="2" key="1">
    <citation type="journal article" date="2023" name="Mol. Phylogenet. Evol.">
        <title>Genome-scale phylogeny and comparative genomics of the fungal order Sordariales.</title>
        <authorList>
            <person name="Hensen N."/>
            <person name="Bonometti L."/>
            <person name="Westerberg I."/>
            <person name="Brannstrom I.O."/>
            <person name="Guillou S."/>
            <person name="Cros-Aarteil S."/>
            <person name="Calhoun S."/>
            <person name="Haridas S."/>
            <person name="Kuo A."/>
            <person name="Mondo S."/>
            <person name="Pangilinan J."/>
            <person name="Riley R."/>
            <person name="LaButti K."/>
            <person name="Andreopoulos B."/>
            <person name="Lipzen A."/>
            <person name="Chen C."/>
            <person name="Yan M."/>
            <person name="Daum C."/>
            <person name="Ng V."/>
            <person name="Clum A."/>
            <person name="Steindorff A."/>
            <person name="Ohm R.A."/>
            <person name="Martin F."/>
            <person name="Silar P."/>
            <person name="Natvig D.O."/>
            <person name="Lalanne C."/>
            <person name="Gautier V."/>
            <person name="Ament-Velasquez S.L."/>
            <person name="Kruys A."/>
            <person name="Hutchinson M.I."/>
            <person name="Powell A.J."/>
            <person name="Barry K."/>
            <person name="Miller A.N."/>
            <person name="Grigoriev I.V."/>
            <person name="Debuchy R."/>
            <person name="Gladieux P."/>
            <person name="Hiltunen Thoren M."/>
            <person name="Johannesson H."/>
        </authorList>
    </citation>
    <scope>NUCLEOTIDE SEQUENCE</scope>
    <source>
        <strain evidence="2">CBS 333.67</strain>
    </source>
</reference>
<reference evidence="2" key="2">
    <citation type="submission" date="2023-06" db="EMBL/GenBank/DDBJ databases">
        <authorList>
            <consortium name="Lawrence Berkeley National Laboratory"/>
            <person name="Mondo S.J."/>
            <person name="Hensen N."/>
            <person name="Bonometti L."/>
            <person name="Westerberg I."/>
            <person name="Brannstrom I.O."/>
            <person name="Guillou S."/>
            <person name="Cros-Aarteil S."/>
            <person name="Calhoun S."/>
            <person name="Haridas S."/>
            <person name="Kuo A."/>
            <person name="Pangilinan J."/>
            <person name="Riley R."/>
            <person name="Labutti K."/>
            <person name="Andreopoulos B."/>
            <person name="Lipzen A."/>
            <person name="Chen C."/>
            <person name="Yanf M."/>
            <person name="Daum C."/>
            <person name="Ng V."/>
            <person name="Clum A."/>
            <person name="Steindorff A."/>
            <person name="Ohm R."/>
            <person name="Martin F."/>
            <person name="Silar P."/>
            <person name="Natvig D."/>
            <person name="Lalanne C."/>
            <person name="Gautier V."/>
            <person name="Ament-Velasquez S.L."/>
            <person name="Kruys A."/>
            <person name="Hutchinson M.I."/>
            <person name="Powell A.J."/>
            <person name="Barry K."/>
            <person name="Miller A.N."/>
            <person name="Grigoriev I.V."/>
            <person name="Debuchy R."/>
            <person name="Gladieux P."/>
            <person name="Thoren M.H."/>
            <person name="Johannesson H."/>
        </authorList>
    </citation>
    <scope>NUCLEOTIDE SEQUENCE</scope>
    <source>
        <strain evidence="2">CBS 333.67</strain>
    </source>
</reference>
<keyword evidence="3" id="KW-1185">Reference proteome</keyword>
<feature type="compositionally biased region" description="Polar residues" evidence="1">
    <location>
        <begin position="81"/>
        <end position="93"/>
    </location>
</feature>
<feature type="region of interest" description="Disordered" evidence="1">
    <location>
        <begin position="68"/>
        <end position="93"/>
    </location>
</feature>
<evidence type="ECO:0000313" key="3">
    <source>
        <dbReference type="Proteomes" id="UP001273166"/>
    </source>
</evidence>
<dbReference type="Proteomes" id="UP001273166">
    <property type="component" value="Unassembled WGS sequence"/>
</dbReference>